<accession>A0ABQ2TL16</accession>
<evidence type="ECO:0000313" key="2">
    <source>
        <dbReference type="EMBL" id="GGS76017.1"/>
    </source>
</evidence>
<feature type="compositionally biased region" description="Low complexity" evidence="1">
    <location>
        <begin position="229"/>
        <end position="247"/>
    </location>
</feature>
<feature type="compositionally biased region" description="Basic and acidic residues" evidence="1">
    <location>
        <begin position="138"/>
        <end position="149"/>
    </location>
</feature>
<gene>
    <name evidence="2" type="ORF">GCM10010285_63170</name>
</gene>
<feature type="compositionally biased region" description="Gly residues" evidence="1">
    <location>
        <begin position="288"/>
        <end position="299"/>
    </location>
</feature>
<feature type="compositionally biased region" description="Basic and acidic residues" evidence="1">
    <location>
        <begin position="366"/>
        <end position="375"/>
    </location>
</feature>
<organism evidence="2 3">
    <name type="scientific">Streptomyces pseudogriseolus</name>
    <name type="common">Streptomyces gancidicus</name>
    <name type="synonym">Streptomyces rubiginosus</name>
    <dbReference type="NCBI Taxonomy" id="36817"/>
    <lineage>
        <taxon>Bacteria</taxon>
        <taxon>Bacillati</taxon>
        <taxon>Actinomycetota</taxon>
        <taxon>Actinomycetes</taxon>
        <taxon>Kitasatosporales</taxon>
        <taxon>Streptomycetaceae</taxon>
        <taxon>Streptomyces</taxon>
        <taxon>Streptomyces pseudogriseolus group</taxon>
    </lineage>
</organism>
<feature type="compositionally biased region" description="Low complexity" evidence="1">
    <location>
        <begin position="528"/>
        <end position="554"/>
    </location>
</feature>
<evidence type="ECO:0000313" key="3">
    <source>
        <dbReference type="Proteomes" id="UP000597853"/>
    </source>
</evidence>
<name>A0ABQ2TL16_STREZ</name>
<protein>
    <submittedName>
        <fullName evidence="2">Glycine-rich protein</fullName>
    </submittedName>
</protein>
<feature type="region of interest" description="Disordered" evidence="1">
    <location>
        <begin position="1"/>
        <end position="86"/>
    </location>
</feature>
<feature type="region of interest" description="Disordered" evidence="1">
    <location>
        <begin position="134"/>
        <end position="574"/>
    </location>
</feature>
<feature type="compositionally biased region" description="Gly residues" evidence="1">
    <location>
        <begin position="203"/>
        <end position="221"/>
    </location>
</feature>
<keyword evidence="3" id="KW-1185">Reference proteome</keyword>
<sequence length="717" mass="73436">MSDDDSPDNVVSLPRIGSPPPPPVPPPPTLDGDQDHPAADGGAVRISAFDAPAVPHAPPPPDAVPAALRSDGLSEPQAPGDAGPPRTGALSLAAILAIALAAFEGLQTWIQESGPRRAEAAAHQRELEVLAAKATADATRHHAEADREHARGRRVPSSHDYGRSTLGRGPGGAGRGAGGSGPGRAGTGRTGAHSGSTQHRSGAGTGGRPSPGTGRSGGRAGAGPDSRRNGPGSRRNGPGSHRNGPGSDRNGSLRDRKGGGYSRRDGGSRRRDSPGSSGGNSARRSAGSGNGRGSAGTDGSGRSSARRAVADWWSKGKKRPDGPGPDKGAKNSVGKGSRGGSGAADTKAALRNAVKASKPGPTFWEKVGDRLEDRWRKRRSGTDAPTTGAGGKDGGAKGRSTSNDGWRPSGDRVGFREAVFDAVNDRWKKRRERWTADDGPRPRPYRSSSRKRGSSGRTANPGPSSASGPGAPGPGAPGPGGPGAHPGYGQARSSPFDADTDTSVTITVEQVDPPGTHAKRWEPTAIGPAPKALPAQSQPALPRAPQRPAGPRPGTTRRKDPIPMPARHARTAAAPVPVTASVPAPGGMAAQHATDITLDDALKALTLLTTAGMETYDDCAQLARQARRLLNELETMAADLATTHNVSGKRTTRALSVLMESVGELILYAERMARAALAAAETAEAEETAMARDYRPTQDATVDAGLAAPSARIHNEN</sequence>
<feature type="compositionally biased region" description="Gly residues" evidence="1">
    <location>
        <begin position="168"/>
        <end position="189"/>
    </location>
</feature>
<feature type="compositionally biased region" description="Pro residues" evidence="1">
    <location>
        <begin position="471"/>
        <end position="480"/>
    </location>
</feature>
<feature type="compositionally biased region" description="Pro residues" evidence="1">
    <location>
        <begin position="17"/>
        <end position="29"/>
    </location>
</feature>
<dbReference type="Proteomes" id="UP000597853">
    <property type="component" value="Unassembled WGS sequence"/>
</dbReference>
<comment type="caution">
    <text evidence="2">The sequence shown here is derived from an EMBL/GenBank/DDBJ whole genome shotgun (WGS) entry which is preliminary data.</text>
</comment>
<reference evidence="3" key="1">
    <citation type="journal article" date="2019" name="Int. J. Syst. Evol. Microbiol.">
        <title>The Global Catalogue of Microorganisms (GCM) 10K type strain sequencing project: providing services to taxonomists for standard genome sequencing and annotation.</title>
        <authorList>
            <consortium name="The Broad Institute Genomics Platform"/>
            <consortium name="The Broad Institute Genome Sequencing Center for Infectious Disease"/>
            <person name="Wu L."/>
            <person name="Ma J."/>
        </authorList>
    </citation>
    <scope>NUCLEOTIDE SEQUENCE [LARGE SCALE GENOMIC DNA]</scope>
    <source>
        <strain evidence="3">JCM 4416</strain>
    </source>
</reference>
<feature type="compositionally biased region" description="Low complexity" evidence="1">
    <location>
        <begin position="455"/>
        <end position="469"/>
    </location>
</feature>
<feature type="compositionally biased region" description="Basic and acidic residues" evidence="1">
    <location>
        <begin position="409"/>
        <end position="426"/>
    </location>
</feature>
<dbReference type="EMBL" id="BMTX01000035">
    <property type="protein sequence ID" value="GGS76017.1"/>
    <property type="molecule type" value="Genomic_DNA"/>
</dbReference>
<evidence type="ECO:0000256" key="1">
    <source>
        <dbReference type="SAM" id="MobiDB-lite"/>
    </source>
</evidence>
<proteinExistence type="predicted"/>
<feature type="compositionally biased region" description="Basic and acidic residues" evidence="1">
    <location>
        <begin position="251"/>
        <end position="273"/>
    </location>
</feature>